<keyword evidence="8" id="KW-0460">Magnesium</keyword>
<evidence type="ECO:0000313" key="13">
    <source>
        <dbReference type="Proteomes" id="UP000015104"/>
    </source>
</evidence>
<evidence type="ECO:0000256" key="5">
    <source>
        <dbReference type="ARBA" id="ARBA00022741"/>
    </source>
</evidence>
<organism evidence="12 13">
    <name type="scientific">Tetranychus urticae</name>
    <name type="common">Two-spotted spider mite</name>
    <dbReference type="NCBI Taxonomy" id="32264"/>
    <lineage>
        <taxon>Eukaryota</taxon>
        <taxon>Metazoa</taxon>
        <taxon>Ecdysozoa</taxon>
        <taxon>Arthropoda</taxon>
        <taxon>Chelicerata</taxon>
        <taxon>Arachnida</taxon>
        <taxon>Acari</taxon>
        <taxon>Acariformes</taxon>
        <taxon>Trombidiformes</taxon>
        <taxon>Prostigmata</taxon>
        <taxon>Eleutherengona</taxon>
        <taxon>Raphignathae</taxon>
        <taxon>Tetranychoidea</taxon>
        <taxon>Tetranychidae</taxon>
        <taxon>Tetranychus</taxon>
    </lineage>
</organism>
<dbReference type="Gene3D" id="1.10.510.10">
    <property type="entry name" value="Transferase(Phosphotransferase) domain 1"/>
    <property type="match status" value="1"/>
</dbReference>
<name>T1JSW8_TETUR</name>
<evidence type="ECO:0000256" key="9">
    <source>
        <dbReference type="ARBA" id="ARBA00022843"/>
    </source>
</evidence>
<dbReference type="PIRSF" id="PIRSF000654">
    <property type="entry name" value="Integrin-linked_kinase"/>
    <property type="match status" value="1"/>
</dbReference>
<keyword evidence="7" id="KW-0067">ATP-binding</keyword>
<dbReference type="GO" id="GO:0000287">
    <property type="term" value="F:magnesium ion binding"/>
    <property type="evidence" value="ECO:0007669"/>
    <property type="project" value="UniProtKB-ARBA"/>
</dbReference>
<accession>T1JSW8</accession>
<dbReference type="AlphaFoldDB" id="T1JSW8"/>
<dbReference type="EnsemblMetazoa" id="tetur01g12010.1">
    <property type="protein sequence ID" value="tetur01g12010.1"/>
    <property type="gene ID" value="tetur01g12010"/>
</dbReference>
<feature type="domain" description="Protein kinase" evidence="11">
    <location>
        <begin position="1"/>
        <end position="245"/>
    </location>
</feature>
<dbReference type="GO" id="GO:0005737">
    <property type="term" value="C:cytoplasm"/>
    <property type="evidence" value="ECO:0007669"/>
    <property type="project" value="TreeGrafter"/>
</dbReference>
<dbReference type="PANTHER" id="PTHR24346">
    <property type="entry name" value="MAP/MICROTUBULE AFFINITY-REGULATING KINASE"/>
    <property type="match status" value="1"/>
</dbReference>
<keyword evidence="9" id="KW-0832">Ubl conjugation</keyword>
<dbReference type="GO" id="GO:0000226">
    <property type="term" value="P:microtubule cytoskeleton organization"/>
    <property type="evidence" value="ECO:0007669"/>
    <property type="project" value="TreeGrafter"/>
</dbReference>
<reference evidence="12" key="2">
    <citation type="submission" date="2015-06" db="UniProtKB">
        <authorList>
            <consortium name="EnsemblMetazoa"/>
        </authorList>
    </citation>
    <scope>IDENTIFICATION</scope>
</reference>
<keyword evidence="6" id="KW-0221">Differentiation</keyword>
<dbReference type="STRING" id="32264.T1JSW8"/>
<keyword evidence="4" id="KW-0479">Metal-binding</keyword>
<dbReference type="SMART" id="SM00220">
    <property type="entry name" value="S_TKc"/>
    <property type="match status" value="1"/>
</dbReference>
<dbReference type="eggNOG" id="KOG0583">
    <property type="taxonomic scope" value="Eukaryota"/>
</dbReference>
<dbReference type="HOGENOM" id="CLU_000288_63_0_1"/>
<evidence type="ECO:0000256" key="6">
    <source>
        <dbReference type="ARBA" id="ARBA00022782"/>
    </source>
</evidence>
<evidence type="ECO:0000313" key="12">
    <source>
        <dbReference type="EnsemblMetazoa" id="tetur01g12010.1"/>
    </source>
</evidence>
<dbReference type="InterPro" id="IPR000719">
    <property type="entry name" value="Prot_kinase_dom"/>
</dbReference>
<dbReference type="Proteomes" id="UP000015104">
    <property type="component" value="Unassembled WGS sequence"/>
</dbReference>
<dbReference type="GO" id="GO:0007283">
    <property type="term" value="P:spermatogenesis"/>
    <property type="evidence" value="ECO:0007669"/>
    <property type="project" value="UniProtKB-KW"/>
</dbReference>
<keyword evidence="5" id="KW-0547">Nucleotide-binding</keyword>
<dbReference type="GO" id="GO:0005524">
    <property type="term" value="F:ATP binding"/>
    <property type="evidence" value="ECO:0007669"/>
    <property type="project" value="UniProtKB-KW"/>
</dbReference>
<keyword evidence="3" id="KW-0597">Phosphoprotein</keyword>
<dbReference type="FunFam" id="1.10.510.10:FF:000571">
    <property type="entry name" value="Maternal embryonic leucine zipper kinase"/>
    <property type="match status" value="1"/>
</dbReference>
<sequence>MKVSTSEMCAVKIMDLERCSEKFRSKFLPRELSILMQVKHANVVQIFDIFRANNKIYIFMELAPNGTIADYLKAHGALPEKKTREWFYQIADALTFLHNNLGIAHRDMKVENILFNSELECKLTDFGFARVCFDLSTGLLRLSETFCGTEPYYAPEIIEREPYNPFLADVWATGVVLFAMLNNRFPYQYQDLKVMLKQQYGHAYKWRPGVEESTSKDCKDLLWKMLEADTKKRLVMNEVMDHPWLKSYSTKRGNR</sequence>
<dbReference type="EMBL" id="CAEY01000468">
    <property type="status" value="NOT_ANNOTATED_CDS"/>
    <property type="molecule type" value="Genomic_DNA"/>
</dbReference>
<comment type="cofactor">
    <cofactor evidence="1">
        <name>Mg(2+)</name>
        <dbReference type="ChEBI" id="CHEBI:18420"/>
    </cofactor>
</comment>
<dbReference type="InterPro" id="IPR011009">
    <property type="entry name" value="Kinase-like_dom_sf"/>
</dbReference>
<evidence type="ECO:0000256" key="2">
    <source>
        <dbReference type="ARBA" id="ARBA00022473"/>
    </source>
</evidence>
<reference evidence="13" key="1">
    <citation type="submission" date="2011-08" db="EMBL/GenBank/DDBJ databases">
        <authorList>
            <person name="Rombauts S."/>
        </authorList>
    </citation>
    <scope>NUCLEOTIDE SEQUENCE</scope>
    <source>
        <strain evidence="13">London</strain>
    </source>
</reference>
<dbReference type="PROSITE" id="PS50011">
    <property type="entry name" value="PROTEIN_KINASE_DOM"/>
    <property type="match status" value="1"/>
</dbReference>
<evidence type="ECO:0000256" key="10">
    <source>
        <dbReference type="ARBA" id="ARBA00022871"/>
    </source>
</evidence>
<keyword evidence="2" id="KW-0217">Developmental protein</keyword>
<dbReference type="GO" id="GO:0030154">
    <property type="term" value="P:cell differentiation"/>
    <property type="evidence" value="ECO:0007669"/>
    <property type="project" value="UniProtKB-KW"/>
</dbReference>
<dbReference type="PANTHER" id="PTHR24346:SF102">
    <property type="entry name" value="TESTIS-SPECIFIC SERINE_THREONINE-PROTEIN KINASE 1"/>
    <property type="match status" value="1"/>
</dbReference>
<evidence type="ECO:0000256" key="7">
    <source>
        <dbReference type="ARBA" id="ARBA00022840"/>
    </source>
</evidence>
<evidence type="ECO:0000256" key="4">
    <source>
        <dbReference type="ARBA" id="ARBA00022723"/>
    </source>
</evidence>
<dbReference type="InterPro" id="IPR008271">
    <property type="entry name" value="Ser/Thr_kinase_AS"/>
</dbReference>
<dbReference type="GO" id="GO:0050321">
    <property type="term" value="F:tau-protein kinase activity"/>
    <property type="evidence" value="ECO:0007669"/>
    <property type="project" value="TreeGrafter"/>
</dbReference>
<protein>
    <recommendedName>
        <fullName evidence="11">Protein kinase domain-containing protein</fullName>
    </recommendedName>
</protein>
<dbReference type="GO" id="GO:0035556">
    <property type="term" value="P:intracellular signal transduction"/>
    <property type="evidence" value="ECO:0007669"/>
    <property type="project" value="TreeGrafter"/>
</dbReference>
<evidence type="ECO:0000256" key="3">
    <source>
        <dbReference type="ARBA" id="ARBA00022553"/>
    </source>
</evidence>
<proteinExistence type="predicted"/>
<evidence type="ECO:0000259" key="11">
    <source>
        <dbReference type="PROSITE" id="PS50011"/>
    </source>
</evidence>
<dbReference type="SUPFAM" id="SSF56112">
    <property type="entry name" value="Protein kinase-like (PK-like)"/>
    <property type="match status" value="1"/>
</dbReference>
<keyword evidence="13" id="KW-1185">Reference proteome</keyword>
<dbReference type="Pfam" id="PF00069">
    <property type="entry name" value="Pkinase"/>
    <property type="match status" value="1"/>
</dbReference>
<evidence type="ECO:0000256" key="8">
    <source>
        <dbReference type="ARBA" id="ARBA00022842"/>
    </source>
</evidence>
<dbReference type="PROSITE" id="PS00108">
    <property type="entry name" value="PROTEIN_KINASE_ST"/>
    <property type="match status" value="1"/>
</dbReference>
<evidence type="ECO:0000256" key="1">
    <source>
        <dbReference type="ARBA" id="ARBA00001946"/>
    </source>
</evidence>
<keyword evidence="10" id="KW-0744">Spermatogenesis</keyword>